<dbReference type="InterPro" id="IPR017871">
    <property type="entry name" value="ABC_transporter-like_CS"/>
</dbReference>
<dbReference type="GO" id="GO:0034775">
    <property type="term" value="P:glutathione transmembrane transport"/>
    <property type="evidence" value="ECO:0007669"/>
    <property type="project" value="InterPro"/>
</dbReference>
<dbReference type="PROSITE" id="PS50893">
    <property type="entry name" value="ABC_TRANSPORTER_2"/>
    <property type="match status" value="1"/>
</dbReference>
<feature type="transmembrane region" description="Helical" evidence="11">
    <location>
        <begin position="240"/>
        <end position="260"/>
    </location>
</feature>
<dbReference type="AlphaFoldDB" id="A0A140DTF1"/>
<comment type="subcellular location">
    <subcellularLocation>
        <location evidence="1">Cell membrane</location>
        <topology evidence="1">Multi-pass membrane protein</topology>
    </subcellularLocation>
</comment>
<evidence type="ECO:0000256" key="4">
    <source>
        <dbReference type="ARBA" id="ARBA00022692"/>
    </source>
</evidence>
<dbReference type="SUPFAM" id="SSF52540">
    <property type="entry name" value="P-loop containing nucleoside triphosphate hydrolases"/>
    <property type="match status" value="1"/>
</dbReference>
<feature type="domain" description="ABC transporter" evidence="12">
    <location>
        <begin position="328"/>
        <end position="563"/>
    </location>
</feature>
<feature type="region of interest" description="Disordered" evidence="10">
    <location>
        <begin position="541"/>
        <end position="568"/>
    </location>
</feature>
<dbReference type="InterPro" id="IPR039421">
    <property type="entry name" value="Type_1_exporter"/>
</dbReference>
<keyword evidence="9 11" id="KW-0472">Membrane</keyword>
<dbReference type="PATRIC" id="fig|1702221.3.peg.768"/>
<keyword evidence="7" id="KW-0067">ATP-binding</keyword>
<evidence type="ECO:0000256" key="11">
    <source>
        <dbReference type="SAM" id="Phobius"/>
    </source>
</evidence>
<evidence type="ECO:0000259" key="13">
    <source>
        <dbReference type="PROSITE" id="PS50929"/>
    </source>
</evidence>
<dbReference type="GO" id="GO:0005524">
    <property type="term" value="F:ATP binding"/>
    <property type="evidence" value="ECO:0007669"/>
    <property type="project" value="UniProtKB-KW"/>
</dbReference>
<evidence type="ECO:0000256" key="5">
    <source>
        <dbReference type="ARBA" id="ARBA00022741"/>
    </source>
</evidence>
<dbReference type="InterPro" id="IPR036640">
    <property type="entry name" value="ABC1_TM_sf"/>
</dbReference>
<evidence type="ECO:0000256" key="2">
    <source>
        <dbReference type="ARBA" id="ARBA00022448"/>
    </source>
</evidence>
<dbReference type="GO" id="GO:0008234">
    <property type="term" value="F:cysteine-type peptidase activity"/>
    <property type="evidence" value="ECO:0007669"/>
    <property type="project" value="UniProtKB-KW"/>
</dbReference>
<proteinExistence type="predicted"/>
<dbReference type="GO" id="GO:0005886">
    <property type="term" value="C:plasma membrane"/>
    <property type="evidence" value="ECO:0007669"/>
    <property type="project" value="UniProtKB-SubCell"/>
</dbReference>
<reference evidence="14 15" key="1">
    <citation type="journal article" date="2016" name="Gut Pathog.">
        <title>Whole genome sequencing of "Faecalibaculum rodentium" ALO17, isolated from C57BL/6J laboratory mouse feces.</title>
        <authorList>
            <person name="Lim S."/>
            <person name="Chang D.H."/>
            <person name="Ahn S."/>
            <person name="Kim B.C."/>
        </authorList>
    </citation>
    <scope>NUCLEOTIDE SEQUENCE [LARGE SCALE GENOMIC DNA]</scope>
    <source>
        <strain evidence="14 15">Alo17</strain>
    </source>
</reference>
<dbReference type="PROSITE" id="PS00211">
    <property type="entry name" value="ABC_TRANSPORTER_1"/>
    <property type="match status" value="1"/>
</dbReference>
<dbReference type="InterPro" id="IPR003439">
    <property type="entry name" value="ABC_transporter-like_ATP-bd"/>
</dbReference>
<sequence>MKPLTILRRLIGQVRSMTGWMVLAILLGVAGFLAAILIPVLAGMALFEGGPVLLWIMGLCAVLRGVLRYGEQACNHYIAFRLLARIRDLVFGKLRALAPAKLEGRRKGDLISLITSDVELLEVFYAHTISPVAIALIVSLIFVAWQTSLNPWLGVAAAGSYAFVGVILPWMQSRSAAALGKTYREESGRLTAVVLETIRGQMELRQYGAQERRLQDVQARTAKLAETEDRLKKLQGNAQGTAGVAVILCAAGLLLLGGWLHRGGLLSARDLVISFLVQISSFGPVIALSNLGTGLSQTLGAGERILSLLDESPATPDIAGPADDLSDMALENVSFAYESCQTPVLENMSLQLPASGILGVCGPSGCGKSTLVRLLMRFWDPRSGQVTAEGRDLRNLPTATLRQAQAFVTQDTDLFHATIAENLCIAKPDATREELEAACRKAAIDDFIRTLPQGYDTMVGELGSTLSGGERQRLGLARAFLREGQFLFLDEPTSNLDSLNEGIILQAIDRQMQGKTVVLITHRKSTLGFADEILQMHPVHSDHSDRNAGLVTEKKRRLNSAMQKGIRG</sequence>
<protein>
    <recommendedName>
        <fullName evidence="16">ABC transporter ATP-binding protein</fullName>
    </recommendedName>
</protein>
<dbReference type="PANTHER" id="PTHR43394:SF1">
    <property type="entry name" value="ATP-BINDING CASSETTE SUB-FAMILY B MEMBER 10, MITOCHONDRIAL"/>
    <property type="match status" value="1"/>
</dbReference>
<dbReference type="SMART" id="SM00382">
    <property type="entry name" value="AAA"/>
    <property type="match status" value="1"/>
</dbReference>
<organism evidence="14 15">
    <name type="scientific">Faecalibaculum rodentium</name>
    <dbReference type="NCBI Taxonomy" id="1702221"/>
    <lineage>
        <taxon>Bacteria</taxon>
        <taxon>Bacillati</taxon>
        <taxon>Bacillota</taxon>
        <taxon>Erysipelotrichia</taxon>
        <taxon>Erysipelotrichales</taxon>
        <taxon>Erysipelotrichaceae</taxon>
        <taxon>Faecalibaculum</taxon>
    </lineage>
</organism>
<dbReference type="InterPro" id="IPR003593">
    <property type="entry name" value="AAA+_ATPase"/>
</dbReference>
<evidence type="ECO:0000256" key="1">
    <source>
        <dbReference type="ARBA" id="ARBA00004651"/>
    </source>
</evidence>
<dbReference type="SUPFAM" id="SSF90123">
    <property type="entry name" value="ABC transporter transmembrane region"/>
    <property type="match status" value="1"/>
</dbReference>
<dbReference type="Gene3D" id="1.20.1560.10">
    <property type="entry name" value="ABC transporter type 1, transmembrane domain"/>
    <property type="match status" value="1"/>
</dbReference>
<gene>
    <name evidence="14" type="ORF">AALO17_07940</name>
</gene>
<evidence type="ECO:0000313" key="14">
    <source>
        <dbReference type="EMBL" id="AMK53928.1"/>
    </source>
</evidence>
<feature type="transmembrane region" description="Helical" evidence="11">
    <location>
        <begin position="123"/>
        <end position="145"/>
    </location>
</feature>
<keyword evidence="2" id="KW-0813">Transport</keyword>
<evidence type="ECO:0000256" key="6">
    <source>
        <dbReference type="ARBA" id="ARBA00022807"/>
    </source>
</evidence>
<dbReference type="InterPro" id="IPR014223">
    <property type="entry name" value="ABC_CydC/D"/>
</dbReference>
<dbReference type="GO" id="GO:0015421">
    <property type="term" value="F:ABC-type oligopeptide transporter activity"/>
    <property type="evidence" value="ECO:0007669"/>
    <property type="project" value="TreeGrafter"/>
</dbReference>
<dbReference type="FunFam" id="3.40.50.300:FF:000299">
    <property type="entry name" value="ABC transporter ATP-binding protein/permease"/>
    <property type="match status" value="1"/>
</dbReference>
<dbReference type="Pfam" id="PF00005">
    <property type="entry name" value="ABC_tran"/>
    <property type="match status" value="1"/>
</dbReference>
<dbReference type="STRING" id="1702221.AALO17_07940"/>
<keyword evidence="3" id="KW-1003">Cell membrane</keyword>
<keyword evidence="6" id="KW-0645">Protease</keyword>
<keyword evidence="5" id="KW-0547">Nucleotide-binding</keyword>
<dbReference type="KEGG" id="fro:AALO17_07940"/>
<keyword evidence="4 11" id="KW-0812">Transmembrane</keyword>
<keyword evidence="6" id="KW-0378">Hydrolase</keyword>
<dbReference type="NCBIfam" id="TIGR02868">
    <property type="entry name" value="CydC"/>
    <property type="match status" value="1"/>
</dbReference>
<dbReference type="Pfam" id="PF00664">
    <property type="entry name" value="ABC_membrane"/>
    <property type="match status" value="1"/>
</dbReference>
<evidence type="ECO:0000256" key="8">
    <source>
        <dbReference type="ARBA" id="ARBA00022989"/>
    </source>
</evidence>
<keyword evidence="15" id="KW-1185">Reference proteome</keyword>
<evidence type="ECO:0000256" key="7">
    <source>
        <dbReference type="ARBA" id="ARBA00022840"/>
    </source>
</evidence>
<dbReference type="GO" id="GO:0016887">
    <property type="term" value="F:ATP hydrolysis activity"/>
    <property type="evidence" value="ECO:0007669"/>
    <property type="project" value="InterPro"/>
</dbReference>
<dbReference type="Proteomes" id="UP000069771">
    <property type="component" value="Chromosome"/>
</dbReference>
<dbReference type="PANTHER" id="PTHR43394">
    <property type="entry name" value="ATP-DEPENDENT PERMEASE MDL1, MITOCHONDRIAL"/>
    <property type="match status" value="1"/>
</dbReference>
<evidence type="ECO:0000256" key="3">
    <source>
        <dbReference type="ARBA" id="ARBA00022475"/>
    </source>
</evidence>
<dbReference type="GeneID" id="78477594"/>
<accession>A0A140DTF1</accession>
<dbReference type="InterPro" id="IPR011527">
    <property type="entry name" value="ABC1_TM_dom"/>
</dbReference>
<evidence type="ECO:0008006" key="16">
    <source>
        <dbReference type="Google" id="ProtNLM"/>
    </source>
</evidence>
<dbReference type="GO" id="GO:0045454">
    <property type="term" value="P:cell redox homeostasis"/>
    <property type="evidence" value="ECO:0007669"/>
    <property type="project" value="InterPro"/>
</dbReference>
<dbReference type="RefSeq" id="WP_203225843.1">
    <property type="nucleotide sequence ID" value="NZ_CAMTBT010000119.1"/>
</dbReference>
<feature type="transmembrane region" description="Helical" evidence="11">
    <location>
        <begin position="52"/>
        <end position="70"/>
    </location>
</feature>
<keyword evidence="8 11" id="KW-1133">Transmembrane helix</keyword>
<dbReference type="InterPro" id="IPR027417">
    <property type="entry name" value="P-loop_NTPase"/>
</dbReference>
<evidence type="ECO:0000256" key="10">
    <source>
        <dbReference type="SAM" id="MobiDB-lite"/>
    </source>
</evidence>
<dbReference type="PROSITE" id="PS50929">
    <property type="entry name" value="ABC_TM1F"/>
    <property type="match status" value="1"/>
</dbReference>
<keyword evidence="6" id="KW-0788">Thiol protease</keyword>
<dbReference type="EMBL" id="CP011391">
    <property type="protein sequence ID" value="AMK53928.1"/>
    <property type="molecule type" value="Genomic_DNA"/>
</dbReference>
<evidence type="ECO:0000256" key="9">
    <source>
        <dbReference type="ARBA" id="ARBA00023136"/>
    </source>
</evidence>
<evidence type="ECO:0000259" key="12">
    <source>
        <dbReference type="PROSITE" id="PS50893"/>
    </source>
</evidence>
<feature type="transmembrane region" description="Helical" evidence="11">
    <location>
        <begin position="20"/>
        <end position="46"/>
    </location>
</feature>
<feature type="domain" description="ABC transmembrane type-1" evidence="13">
    <location>
        <begin position="22"/>
        <end position="297"/>
    </location>
</feature>
<name>A0A140DTF1_9FIRM</name>
<feature type="transmembrane region" description="Helical" evidence="11">
    <location>
        <begin position="151"/>
        <end position="171"/>
    </location>
</feature>
<evidence type="ECO:0000313" key="15">
    <source>
        <dbReference type="Proteomes" id="UP000069771"/>
    </source>
</evidence>
<dbReference type="Gene3D" id="3.40.50.300">
    <property type="entry name" value="P-loop containing nucleotide triphosphate hydrolases"/>
    <property type="match status" value="1"/>
</dbReference>